<dbReference type="InterPro" id="IPR031167">
    <property type="entry name" value="G_OBG"/>
</dbReference>
<dbReference type="InterPro" id="IPR027417">
    <property type="entry name" value="P-loop_NTPase"/>
</dbReference>
<accession>A0A484IF14</accession>
<dbReference type="Pfam" id="PF02824">
    <property type="entry name" value="TGS"/>
    <property type="match status" value="1"/>
</dbReference>
<evidence type="ECO:0000256" key="1">
    <source>
        <dbReference type="ARBA" id="ARBA00022741"/>
    </source>
</evidence>
<dbReference type="Gene3D" id="1.10.8.470">
    <property type="match status" value="1"/>
</dbReference>
<protein>
    <recommendedName>
        <fullName evidence="2">OBG-type G domain-containing protein</fullName>
    </recommendedName>
</protein>
<dbReference type="Pfam" id="PF01926">
    <property type="entry name" value="MMR_HSR1"/>
    <property type="match status" value="1"/>
</dbReference>
<dbReference type="SUPFAM" id="SSF52540">
    <property type="entry name" value="P-loop containing nucleoside triphosphate hydrolases"/>
    <property type="match status" value="1"/>
</dbReference>
<reference evidence="3 4" key="1">
    <citation type="submission" date="2019-02" db="EMBL/GenBank/DDBJ databases">
        <authorList>
            <person name="Lehtovirta-Morley E L."/>
        </authorList>
    </citation>
    <scope>NUCLEOTIDE SEQUENCE [LARGE SCALE GENOMIC DNA]</scope>
    <source>
        <strain evidence="3">NFRAN1</strain>
    </source>
</reference>
<evidence type="ECO:0000313" key="3">
    <source>
        <dbReference type="EMBL" id="VFJ14212.1"/>
    </source>
</evidence>
<dbReference type="GO" id="GO:0005525">
    <property type="term" value="F:GTP binding"/>
    <property type="evidence" value="ECO:0007669"/>
    <property type="project" value="InterPro"/>
</dbReference>
<dbReference type="GO" id="GO:0005737">
    <property type="term" value="C:cytoplasm"/>
    <property type="evidence" value="ECO:0007669"/>
    <property type="project" value="TreeGrafter"/>
</dbReference>
<dbReference type="PANTHER" id="PTHR23305">
    <property type="entry name" value="OBG GTPASE FAMILY"/>
    <property type="match status" value="1"/>
</dbReference>
<proteinExistence type="predicted"/>
<dbReference type="PROSITE" id="PS51710">
    <property type="entry name" value="G_OBG"/>
    <property type="match status" value="1"/>
</dbReference>
<gene>
    <name evidence="3" type="ORF">NFRAN_1890</name>
</gene>
<dbReference type="PRINTS" id="PR00326">
    <property type="entry name" value="GTP1OBG"/>
</dbReference>
<dbReference type="InterPro" id="IPR004095">
    <property type="entry name" value="TGS"/>
</dbReference>
<dbReference type="OrthoDB" id="5875at2157"/>
<evidence type="ECO:0000313" key="4">
    <source>
        <dbReference type="Proteomes" id="UP000294299"/>
    </source>
</evidence>
<dbReference type="CDD" id="cd01899">
    <property type="entry name" value="Ygr210"/>
    <property type="match status" value="1"/>
</dbReference>
<dbReference type="Pfam" id="PF08438">
    <property type="entry name" value="YGR210-like_G4"/>
    <property type="match status" value="1"/>
</dbReference>
<dbReference type="NCBIfam" id="NF007171">
    <property type="entry name" value="PRK09602.1"/>
    <property type="match status" value="1"/>
</dbReference>
<dbReference type="CDD" id="cd01669">
    <property type="entry name" value="TGS_MJ1332_like"/>
    <property type="match status" value="1"/>
</dbReference>
<dbReference type="Proteomes" id="UP000294299">
    <property type="component" value="Chromosome NFRAN"/>
</dbReference>
<dbReference type="InterPro" id="IPR012675">
    <property type="entry name" value="Beta-grasp_dom_sf"/>
</dbReference>
<dbReference type="KEGG" id="nfn:NFRAN_1890"/>
<dbReference type="Gene3D" id="3.10.20.30">
    <property type="match status" value="1"/>
</dbReference>
<dbReference type="InterPro" id="IPR006073">
    <property type="entry name" value="GTP-bd"/>
</dbReference>
<dbReference type="EMBL" id="LR216287">
    <property type="protein sequence ID" value="VFJ14212.1"/>
    <property type="molecule type" value="Genomic_DNA"/>
</dbReference>
<dbReference type="Gene3D" id="3.40.50.300">
    <property type="entry name" value="P-loop containing nucleotide triphosphate hydrolases"/>
    <property type="match status" value="1"/>
</dbReference>
<organism evidence="3 4">
    <name type="scientific">Candidatus Nitrosocosmicus franklandianus</name>
    <dbReference type="NCBI Taxonomy" id="1798806"/>
    <lineage>
        <taxon>Archaea</taxon>
        <taxon>Nitrososphaerota</taxon>
        <taxon>Nitrososphaeria</taxon>
        <taxon>Nitrososphaerales</taxon>
        <taxon>Nitrososphaeraceae</taxon>
        <taxon>Candidatus Nitrosocosmicus</taxon>
    </lineage>
</organism>
<sequence length="399" mass="44077">MIIGLLGKANVGKSTFFNAATDSSVPVANFPFTTISANIGVAFVRVQCVCTELGISDNPVNSKCIGGIRYIPIKLIDVAGLVPGAHSGRGLGNKFLDDARQADVLIHVIDISASTDAEGKSINAGEGDPFFDIKFVEEEFDLWIRSIILRDWHKIVRESENLKQKVEAVISNRLSGLSINEQLIRTSMEQIGLTKKPAEWTESDLLLLSKQIRIKSKPIIIAANKADLITSEHNLKKLKETGRPFFPTVSEAELLLKKAANKNLIYYLPGDSTFEIRRKETLSQEQLSALNMVSNVLSKFGSTGVQQVLNHACFHMLKQIVVYPVEDEYKLTDKNGNVLPDARLVPDNSTAKDLAFLVHQDLGKGFLYAIDIRTKQRIGADHVLRNNDIIKIVATTGRK</sequence>
<name>A0A484IF14_9ARCH</name>
<dbReference type="GO" id="GO:0016887">
    <property type="term" value="F:ATP hydrolysis activity"/>
    <property type="evidence" value="ECO:0007669"/>
    <property type="project" value="TreeGrafter"/>
</dbReference>
<feature type="domain" description="OBG-type G" evidence="2">
    <location>
        <begin position="1"/>
        <end position="268"/>
    </location>
</feature>
<dbReference type="PANTHER" id="PTHR23305:SF1">
    <property type="entry name" value="OBG-TYPE G DOMAIN-CONTAINING PROTEIN"/>
    <property type="match status" value="1"/>
</dbReference>
<evidence type="ECO:0000259" key="2">
    <source>
        <dbReference type="PROSITE" id="PS51710"/>
    </source>
</evidence>
<dbReference type="SUPFAM" id="SSF81271">
    <property type="entry name" value="TGS-like"/>
    <property type="match status" value="1"/>
</dbReference>
<dbReference type="InterPro" id="IPR013646">
    <property type="entry name" value="YGR210-like_G4"/>
</dbReference>
<keyword evidence="4" id="KW-1185">Reference proteome</keyword>
<dbReference type="AlphaFoldDB" id="A0A484IF14"/>
<dbReference type="InterPro" id="IPR012676">
    <property type="entry name" value="TGS-like"/>
</dbReference>
<keyword evidence="1" id="KW-0547">Nucleotide-binding</keyword>